<dbReference type="AlphaFoldDB" id="A0A2N9I535"/>
<feature type="compositionally biased region" description="Polar residues" evidence="1">
    <location>
        <begin position="1"/>
        <end position="17"/>
    </location>
</feature>
<feature type="compositionally biased region" description="Pro residues" evidence="1">
    <location>
        <begin position="42"/>
        <end position="63"/>
    </location>
</feature>
<dbReference type="PANTHER" id="PTHR35094">
    <property type="entry name" value="LEUCINE-RICH REPEAT EXTENSIN-LIKE PROTEIN 2"/>
    <property type="match status" value="1"/>
</dbReference>
<reference evidence="2" key="1">
    <citation type="submission" date="2018-02" db="EMBL/GenBank/DDBJ databases">
        <authorList>
            <person name="Cohen D.B."/>
            <person name="Kent A.D."/>
        </authorList>
    </citation>
    <scope>NUCLEOTIDE SEQUENCE</scope>
</reference>
<organism evidence="2">
    <name type="scientific">Fagus sylvatica</name>
    <name type="common">Beechnut</name>
    <dbReference type="NCBI Taxonomy" id="28930"/>
    <lineage>
        <taxon>Eukaryota</taxon>
        <taxon>Viridiplantae</taxon>
        <taxon>Streptophyta</taxon>
        <taxon>Embryophyta</taxon>
        <taxon>Tracheophyta</taxon>
        <taxon>Spermatophyta</taxon>
        <taxon>Magnoliopsida</taxon>
        <taxon>eudicotyledons</taxon>
        <taxon>Gunneridae</taxon>
        <taxon>Pentapetalae</taxon>
        <taxon>rosids</taxon>
        <taxon>fabids</taxon>
        <taxon>Fagales</taxon>
        <taxon>Fagaceae</taxon>
        <taxon>Fagus</taxon>
    </lineage>
</organism>
<dbReference type="PANTHER" id="PTHR35094:SF7">
    <property type="entry name" value="LEUCINE-RICH REPEAT EXTENSIN-LIKE PROTEIN 2"/>
    <property type="match status" value="1"/>
</dbReference>
<feature type="region of interest" description="Disordered" evidence="1">
    <location>
        <begin position="38"/>
        <end position="73"/>
    </location>
</feature>
<sequence>MTMSATVSKKLDQTNSLPDHEEANTELKCGTCPCVNPCEQQQPPPPPPPPPPPLPPPPPPQTPKNPSSQYFTPQAPPPPPRFIYFTGVPGNLYNTDPYNTWVYYSGADRNVIVGSPLLVGCGVLELIVIWLTLLSPALHSTGNHEFWYYSRSRLVHNSSRTTGSNQNMLEIKKYGGKANGHVRSSPKRTQGVAPTAQTREEATLLMLNLT</sequence>
<name>A0A2N9I535_FAGSY</name>
<gene>
    <name evidence="2" type="ORF">FSB_LOCUS47001</name>
</gene>
<evidence type="ECO:0000313" key="2">
    <source>
        <dbReference type="EMBL" id="SPD19119.1"/>
    </source>
</evidence>
<accession>A0A2N9I535</accession>
<feature type="region of interest" description="Disordered" evidence="1">
    <location>
        <begin position="1"/>
        <end position="23"/>
    </location>
</feature>
<proteinExistence type="predicted"/>
<protein>
    <submittedName>
        <fullName evidence="2">Uncharacterized protein</fullName>
    </submittedName>
</protein>
<dbReference type="EMBL" id="OIVN01004762">
    <property type="protein sequence ID" value="SPD19119.1"/>
    <property type="molecule type" value="Genomic_DNA"/>
</dbReference>
<evidence type="ECO:0000256" key="1">
    <source>
        <dbReference type="SAM" id="MobiDB-lite"/>
    </source>
</evidence>